<proteinExistence type="predicted"/>
<keyword evidence="2" id="KW-1185">Reference proteome</keyword>
<organism evidence="1 2">
    <name type="scientific">Nephila pilipes</name>
    <name type="common">Giant wood spider</name>
    <name type="synonym">Nephila maculata</name>
    <dbReference type="NCBI Taxonomy" id="299642"/>
    <lineage>
        <taxon>Eukaryota</taxon>
        <taxon>Metazoa</taxon>
        <taxon>Ecdysozoa</taxon>
        <taxon>Arthropoda</taxon>
        <taxon>Chelicerata</taxon>
        <taxon>Arachnida</taxon>
        <taxon>Araneae</taxon>
        <taxon>Araneomorphae</taxon>
        <taxon>Entelegynae</taxon>
        <taxon>Araneoidea</taxon>
        <taxon>Nephilidae</taxon>
        <taxon>Nephila</taxon>
    </lineage>
</organism>
<evidence type="ECO:0000313" key="2">
    <source>
        <dbReference type="Proteomes" id="UP000887013"/>
    </source>
</evidence>
<dbReference type="Proteomes" id="UP000887013">
    <property type="component" value="Unassembled WGS sequence"/>
</dbReference>
<reference evidence="1" key="1">
    <citation type="submission" date="2020-08" db="EMBL/GenBank/DDBJ databases">
        <title>Multicomponent nature underlies the extraordinary mechanical properties of spider dragline silk.</title>
        <authorList>
            <person name="Kono N."/>
            <person name="Nakamura H."/>
            <person name="Mori M."/>
            <person name="Yoshida Y."/>
            <person name="Ohtoshi R."/>
            <person name="Malay A.D."/>
            <person name="Moran D.A.P."/>
            <person name="Tomita M."/>
            <person name="Numata K."/>
            <person name="Arakawa K."/>
        </authorList>
    </citation>
    <scope>NUCLEOTIDE SEQUENCE</scope>
</reference>
<comment type="caution">
    <text evidence="1">The sequence shown here is derived from an EMBL/GenBank/DDBJ whole genome shotgun (WGS) entry which is preliminary data.</text>
</comment>
<protein>
    <submittedName>
        <fullName evidence="1">Uncharacterized protein</fullName>
    </submittedName>
</protein>
<name>A0A8X6TD84_NEPPI</name>
<gene>
    <name evidence="1" type="ORF">NPIL_197971</name>
</gene>
<sequence>MPHLGFRRDITLNLLHSKPKLISQSRPKIHVPTEFRKIDNHFIKSASQGRCAVCLKKIASTCVLNVTRGCIKPVVPNIMTNKMDKKL</sequence>
<dbReference type="EMBL" id="BMAW01054313">
    <property type="protein sequence ID" value="GFS95733.1"/>
    <property type="molecule type" value="Genomic_DNA"/>
</dbReference>
<accession>A0A8X6TD84</accession>
<dbReference type="AlphaFoldDB" id="A0A8X6TD84"/>
<evidence type="ECO:0000313" key="1">
    <source>
        <dbReference type="EMBL" id="GFS95733.1"/>
    </source>
</evidence>